<evidence type="ECO:0000256" key="2">
    <source>
        <dbReference type="ARBA" id="ARBA00022737"/>
    </source>
</evidence>
<dbReference type="Pfam" id="PF01380">
    <property type="entry name" value="SIS"/>
    <property type="match status" value="1"/>
</dbReference>
<sequence length="325" mass="35398">MHQKNHITKQDYIQIAKDVFTIEAQSIQDLSHHLSQDFSDVVELILQSKGRLVVSGMGKSGHIGVKISATLASTGTPSFFLHPAEAIHGDLGMLTKDDIVLAISNSGESEEIIRIIPIIQKMQIPLIAMAGKKDSTLAKEANYFLDISIKKEACPLQLAPMSSTTATLAMGDALAAVLMKARNFQPEDFALYHPGGSLGKKLLTKVKDIMHTQNLPILMPQSSFTELIKTMTSGKLGLCIVMQDGVINGIITDGDLRRALEQTEKSRFELLAKDIMTASPKTISQEAMAVDAEAFMLTHKINNLLVTHNNTLVGVVQLFDTGNIH</sequence>
<dbReference type="Gene3D" id="3.10.580.10">
    <property type="entry name" value="CBS-domain"/>
    <property type="match status" value="1"/>
</dbReference>
<dbReference type="InterPro" id="IPR004800">
    <property type="entry name" value="KdsD/KpsF-type"/>
</dbReference>
<dbReference type="Pfam" id="PF00571">
    <property type="entry name" value="CBS"/>
    <property type="match status" value="2"/>
</dbReference>
<dbReference type="InterPro" id="IPR000644">
    <property type="entry name" value="CBS_dom"/>
</dbReference>
<evidence type="ECO:0000256" key="3">
    <source>
        <dbReference type="ARBA" id="ARBA00023122"/>
    </source>
</evidence>
<feature type="domain" description="CBS" evidence="4">
    <location>
        <begin position="210"/>
        <end position="266"/>
    </location>
</feature>
<accession>A0A1W1D4T4</accession>
<dbReference type="SUPFAM" id="SSF53697">
    <property type="entry name" value="SIS domain"/>
    <property type="match status" value="1"/>
</dbReference>
<dbReference type="EC" id="5.3.1.13" evidence="6"/>
<comment type="similarity">
    <text evidence="1">Belongs to the SIS family. GutQ/KpsF subfamily.</text>
</comment>
<dbReference type="Gene3D" id="3.40.50.10490">
    <property type="entry name" value="Glucose-6-phosphate isomerase like protein, domain 1"/>
    <property type="match status" value="1"/>
</dbReference>
<keyword evidence="2" id="KW-0677">Repeat</keyword>
<dbReference type="GO" id="GO:0005975">
    <property type="term" value="P:carbohydrate metabolic process"/>
    <property type="evidence" value="ECO:0007669"/>
    <property type="project" value="InterPro"/>
</dbReference>
<dbReference type="PANTHER" id="PTHR42745">
    <property type="match status" value="1"/>
</dbReference>
<protein>
    <submittedName>
        <fullName evidence="6">Arabinose 5-phosphate isomerase</fullName>
        <ecNumber evidence="6">5.3.1.13</ecNumber>
    </submittedName>
</protein>
<keyword evidence="6" id="KW-0413">Isomerase</keyword>
<dbReference type="GO" id="GO:1901135">
    <property type="term" value="P:carbohydrate derivative metabolic process"/>
    <property type="evidence" value="ECO:0007669"/>
    <property type="project" value="InterPro"/>
</dbReference>
<feature type="domain" description="SIS" evidence="5">
    <location>
        <begin position="41"/>
        <end position="184"/>
    </location>
</feature>
<dbReference type="InterPro" id="IPR046342">
    <property type="entry name" value="CBS_dom_sf"/>
</dbReference>
<evidence type="ECO:0000259" key="5">
    <source>
        <dbReference type="PROSITE" id="PS51464"/>
    </source>
</evidence>
<dbReference type="PIRSF" id="PIRSF004692">
    <property type="entry name" value="KdsD_KpsF"/>
    <property type="match status" value="1"/>
</dbReference>
<organism evidence="6">
    <name type="scientific">hydrothermal vent metagenome</name>
    <dbReference type="NCBI Taxonomy" id="652676"/>
    <lineage>
        <taxon>unclassified sequences</taxon>
        <taxon>metagenomes</taxon>
        <taxon>ecological metagenomes</taxon>
    </lineage>
</organism>
<dbReference type="PROSITE" id="PS51371">
    <property type="entry name" value="CBS"/>
    <property type="match status" value="1"/>
</dbReference>
<evidence type="ECO:0000313" key="6">
    <source>
        <dbReference type="EMBL" id="SFV75510.1"/>
    </source>
</evidence>
<dbReference type="AlphaFoldDB" id="A0A1W1D4T4"/>
<name>A0A1W1D4T4_9ZZZZ</name>
<dbReference type="InterPro" id="IPR035474">
    <property type="entry name" value="SIS_Kpsf"/>
</dbReference>
<evidence type="ECO:0000259" key="4">
    <source>
        <dbReference type="PROSITE" id="PS51371"/>
    </source>
</evidence>
<dbReference type="GO" id="GO:0097367">
    <property type="term" value="F:carbohydrate derivative binding"/>
    <property type="evidence" value="ECO:0007669"/>
    <property type="project" value="InterPro"/>
</dbReference>
<dbReference type="NCBIfam" id="TIGR00393">
    <property type="entry name" value="kpsF"/>
    <property type="match status" value="1"/>
</dbReference>
<evidence type="ECO:0000256" key="1">
    <source>
        <dbReference type="ARBA" id="ARBA00008165"/>
    </source>
</evidence>
<reference evidence="6" key="1">
    <citation type="submission" date="2016-10" db="EMBL/GenBank/DDBJ databases">
        <authorList>
            <person name="de Groot N.N."/>
        </authorList>
    </citation>
    <scope>NUCLEOTIDE SEQUENCE</scope>
</reference>
<dbReference type="PROSITE" id="PS51464">
    <property type="entry name" value="SIS"/>
    <property type="match status" value="1"/>
</dbReference>
<keyword evidence="3" id="KW-0129">CBS domain</keyword>
<dbReference type="GO" id="GO:0019146">
    <property type="term" value="F:arabinose-5-phosphate isomerase activity"/>
    <property type="evidence" value="ECO:0007669"/>
    <property type="project" value="UniProtKB-EC"/>
</dbReference>
<dbReference type="EMBL" id="FPHP01000042">
    <property type="protein sequence ID" value="SFV75510.1"/>
    <property type="molecule type" value="Genomic_DNA"/>
</dbReference>
<dbReference type="PANTHER" id="PTHR42745:SF1">
    <property type="entry name" value="ARABINOSE 5-PHOSPHATE ISOMERASE KDSD"/>
    <property type="match status" value="1"/>
</dbReference>
<dbReference type="InterPro" id="IPR001347">
    <property type="entry name" value="SIS_dom"/>
</dbReference>
<dbReference type="InterPro" id="IPR046348">
    <property type="entry name" value="SIS_dom_sf"/>
</dbReference>
<dbReference type="CDD" id="cd05014">
    <property type="entry name" value="SIS_Kpsf"/>
    <property type="match status" value="1"/>
</dbReference>
<proteinExistence type="inferred from homology"/>
<dbReference type="CDD" id="cd04604">
    <property type="entry name" value="CBS_pair_SIS_assoc"/>
    <property type="match status" value="1"/>
</dbReference>
<dbReference type="FunFam" id="3.40.50.10490:FF:000011">
    <property type="entry name" value="Arabinose 5-phosphate isomerase"/>
    <property type="match status" value="1"/>
</dbReference>
<dbReference type="InterPro" id="IPR050986">
    <property type="entry name" value="GutQ/KpsF_isomerases"/>
</dbReference>
<gene>
    <name evidence="6" type="ORF">MNB_SM-3-65</name>
</gene>